<feature type="region of interest" description="Disordered" evidence="8">
    <location>
        <begin position="144"/>
        <end position="205"/>
    </location>
</feature>
<evidence type="ECO:0000256" key="1">
    <source>
        <dbReference type="ARBA" id="ARBA00002489"/>
    </source>
</evidence>
<dbReference type="HOGENOM" id="CLU_022833_2_0_1"/>
<evidence type="ECO:0000256" key="8">
    <source>
        <dbReference type="SAM" id="MobiDB-lite"/>
    </source>
</evidence>
<dbReference type="STRING" id="1262450.S3D2N0"/>
<dbReference type="InterPro" id="IPR038869">
    <property type="entry name" value="DLT1"/>
</dbReference>
<evidence type="ECO:0000313" key="10">
    <source>
        <dbReference type="Proteomes" id="UP000016923"/>
    </source>
</evidence>
<feature type="compositionally biased region" description="Polar residues" evidence="8">
    <location>
        <begin position="186"/>
        <end position="202"/>
    </location>
</feature>
<comment type="subcellular location">
    <subcellularLocation>
        <location evidence="7">Membrane</location>
        <topology evidence="7">Multi-pass membrane protein</topology>
    </subcellularLocation>
</comment>
<reference evidence="9 10" key="1">
    <citation type="journal article" date="2013" name="BMC Genomics">
        <title>The genome and transcriptome of the pine saprophyte Ophiostoma piceae, and a comparison with the bark beetle-associated pine pathogen Grosmannia clavigera.</title>
        <authorList>
            <person name="Haridas S."/>
            <person name="Wang Y."/>
            <person name="Lim L."/>
            <person name="Massoumi Alamouti S."/>
            <person name="Jackman S."/>
            <person name="Docking R."/>
            <person name="Robertson G."/>
            <person name="Birol I."/>
            <person name="Bohlmann J."/>
            <person name="Breuil C."/>
        </authorList>
    </citation>
    <scope>NUCLEOTIDE SEQUENCE [LARGE SCALE GENOMIC DNA]</scope>
    <source>
        <strain evidence="9 10">UAMH 11346</strain>
    </source>
</reference>
<organism evidence="9 10">
    <name type="scientific">Ophiostoma piceae (strain UAMH 11346)</name>
    <name type="common">Sap stain fungus</name>
    <dbReference type="NCBI Taxonomy" id="1262450"/>
    <lineage>
        <taxon>Eukaryota</taxon>
        <taxon>Fungi</taxon>
        <taxon>Dikarya</taxon>
        <taxon>Ascomycota</taxon>
        <taxon>Pezizomycotina</taxon>
        <taxon>Sordariomycetes</taxon>
        <taxon>Sordariomycetidae</taxon>
        <taxon>Ophiostomatales</taxon>
        <taxon>Ophiostomataceae</taxon>
        <taxon>Ophiostoma</taxon>
    </lineage>
</organism>
<name>S3D2N0_OPHP1</name>
<dbReference type="GO" id="GO:0016020">
    <property type="term" value="C:membrane"/>
    <property type="evidence" value="ECO:0007669"/>
    <property type="project" value="UniProtKB-SubCell"/>
</dbReference>
<feature type="compositionally biased region" description="Low complexity" evidence="8">
    <location>
        <begin position="442"/>
        <end position="454"/>
    </location>
</feature>
<feature type="compositionally biased region" description="Acidic residues" evidence="8">
    <location>
        <begin position="455"/>
        <end position="466"/>
    </location>
</feature>
<evidence type="ECO:0000313" key="9">
    <source>
        <dbReference type="EMBL" id="EPE07550.1"/>
    </source>
</evidence>
<feature type="compositionally biased region" description="Basic and acidic residues" evidence="8">
    <location>
        <begin position="170"/>
        <end position="185"/>
    </location>
</feature>
<sequence length="654" mass="70184">MASSLRLFFRVVYASIYTFLHILVVALLLVTPGDIINQSRQRHDIVPIIIVSVAYVAAIITVAFVFFLRLFLNRAVLNSIPKSWIPIGKGDVRKHVRKMIAAGLSRSAAIAFVSRPRIVSDELFEDMCPMLSAGARGAEGALMSGGMPNKTLGKGAQRASAEKEGEEYESEKNNRAEIDNEKEINDAQNPSAPESISASPGSNKKAVRFKRVETVEKEKELGINLPPCLAVWGEIEHPGWAPPNQPVLGSRERGARSASGSSGGGDGPGPADLGAAVVAAGALDGEDLTLQYSTVLAELPHLIEAKALTLAPPQLDVEAVALLHRPIYMGLREYLAHLAELGVIDFTASGGSHGDNRPLGDVLPSFVATYEYARFSTQMLRHEQFRQLMHDLATILRRMTPLDPNLLLDDGGSDDDGDSYSAYEKAGSYMYSEGDSRPFYSGYSGYSGHSQDSTQSDDDDGVDGIDDVAARSSPTTPTRSRSRSYQKQQQRVPLPHILARAASHSSSAARSQSSASRASTASGSPGRRGGSRLPQNEDEDVDESDGTSRRRRVPRSGALLQPRARPRARDMRRVPSHASSSANSFAQSRNPYTVSSQPSSSSLRSAMSAAPSVAPSTASARSASTASDGGSVIIRLADRNEQSQGLPYVLMLPN</sequence>
<feature type="compositionally biased region" description="Low complexity" evidence="8">
    <location>
        <begin position="595"/>
        <end position="627"/>
    </location>
</feature>
<keyword evidence="5 7" id="KW-1133">Transmembrane helix</keyword>
<evidence type="ECO:0000256" key="4">
    <source>
        <dbReference type="ARBA" id="ARBA00022692"/>
    </source>
</evidence>
<comment type="function">
    <text evidence="1 7">Required for growth under high-pressure and low-temperature conditions.</text>
</comment>
<proteinExistence type="inferred from homology"/>
<evidence type="ECO:0000256" key="7">
    <source>
        <dbReference type="RuleBase" id="RU367100"/>
    </source>
</evidence>
<feature type="region of interest" description="Disordered" evidence="8">
    <location>
        <begin position="442"/>
        <end position="628"/>
    </location>
</feature>
<dbReference type="AlphaFoldDB" id="S3D2N0"/>
<comment type="similarity">
    <text evidence="2 7">Belongs to the DLT1 family.</text>
</comment>
<dbReference type="VEuPathDB" id="FungiDB:F503_00272"/>
<dbReference type="PANTHER" id="PTHR40021">
    <property type="entry name" value="DEFECT AT LOW TEMPERATURE PROTEIN 1"/>
    <property type="match status" value="1"/>
</dbReference>
<feature type="region of interest" description="Disordered" evidence="8">
    <location>
        <begin position="242"/>
        <end position="272"/>
    </location>
</feature>
<dbReference type="Proteomes" id="UP000016923">
    <property type="component" value="Unassembled WGS sequence"/>
</dbReference>
<dbReference type="eggNOG" id="ENOG502RAJJ">
    <property type="taxonomic scope" value="Eukaryota"/>
</dbReference>
<evidence type="ECO:0000256" key="6">
    <source>
        <dbReference type="ARBA" id="ARBA00023136"/>
    </source>
</evidence>
<dbReference type="EMBL" id="KE148150">
    <property type="protein sequence ID" value="EPE07550.1"/>
    <property type="molecule type" value="Genomic_DNA"/>
</dbReference>
<evidence type="ECO:0000256" key="2">
    <source>
        <dbReference type="ARBA" id="ARBA00005550"/>
    </source>
</evidence>
<gene>
    <name evidence="7" type="primary">DLT1</name>
    <name evidence="9" type="ORF">F503_00272</name>
</gene>
<feature type="compositionally biased region" description="Acidic residues" evidence="8">
    <location>
        <begin position="536"/>
        <end position="545"/>
    </location>
</feature>
<protein>
    <recommendedName>
        <fullName evidence="3 7">Defect at low temperature protein 1</fullName>
    </recommendedName>
</protein>
<accession>S3D2N0</accession>
<evidence type="ECO:0000256" key="3">
    <source>
        <dbReference type="ARBA" id="ARBA00021353"/>
    </source>
</evidence>
<feature type="transmembrane region" description="Helical" evidence="7">
    <location>
        <begin position="12"/>
        <end position="33"/>
    </location>
</feature>
<feature type="compositionally biased region" description="Low complexity" evidence="8">
    <location>
        <begin position="499"/>
        <end position="525"/>
    </location>
</feature>
<feature type="transmembrane region" description="Helical" evidence="7">
    <location>
        <begin position="45"/>
        <end position="72"/>
    </location>
</feature>
<keyword evidence="6 7" id="KW-0472">Membrane</keyword>
<dbReference type="OrthoDB" id="4096362at2759"/>
<feature type="compositionally biased region" description="Low complexity" evidence="8">
    <location>
        <begin position="471"/>
        <end position="491"/>
    </location>
</feature>
<keyword evidence="10" id="KW-1185">Reference proteome</keyword>
<keyword evidence="4 7" id="KW-0812">Transmembrane</keyword>
<dbReference type="PANTHER" id="PTHR40021:SF1">
    <property type="entry name" value="DEFECT AT LOW TEMPERATURE PROTEIN 1"/>
    <property type="match status" value="1"/>
</dbReference>
<feature type="compositionally biased region" description="Polar residues" evidence="8">
    <location>
        <begin position="577"/>
        <end position="594"/>
    </location>
</feature>
<evidence type="ECO:0000256" key="5">
    <source>
        <dbReference type="ARBA" id="ARBA00022989"/>
    </source>
</evidence>